<keyword evidence="2" id="KW-1185">Reference proteome</keyword>
<evidence type="ECO:0000313" key="2">
    <source>
        <dbReference type="Proteomes" id="UP000207627"/>
    </source>
</evidence>
<dbReference type="GeneID" id="30307364"/>
<dbReference type="Proteomes" id="UP000207627">
    <property type="component" value="Segment"/>
</dbReference>
<reference evidence="1 2" key="1">
    <citation type="submission" date="2016-01" db="EMBL/GenBank/DDBJ databases">
        <title>Molecular aspects and genomic diversity of bacteriophages-specific to fish pathogen Flavobacterium psychrophilum.</title>
        <authorList>
            <person name="Castillo D."/>
            <person name="Middelboe M."/>
        </authorList>
    </citation>
    <scope>NUCLEOTIDE SEQUENCE [LARGE SCALE GENOMIC DNA]</scope>
</reference>
<organism evidence="1 2">
    <name type="scientific">Flavobacterium phage 1H</name>
    <dbReference type="NCBI Taxonomy" id="1792272"/>
    <lineage>
        <taxon>Viruses</taxon>
        <taxon>Duplodnaviria</taxon>
        <taxon>Heunggongvirae</taxon>
        <taxon>Uroviricota</taxon>
        <taxon>Caudoviricetes</taxon>
        <taxon>Duneviridae</taxon>
        <taxon>Unahavirus</taxon>
        <taxon>Unahavirus uv1H</taxon>
    </lineage>
</organism>
<protein>
    <submittedName>
        <fullName evidence="1">Uncharacterized protein</fullName>
    </submittedName>
</protein>
<dbReference type="OrthoDB" id="10932at10239"/>
<dbReference type="KEGG" id="vg:30307364"/>
<sequence>MRIMEKVKYFKIRGTLVRASSNDFIDDHGIFIEEKIFFVKNIINKKFETTYKISSINSVHKDILQLAIEKYTIAEFTFLLEHDLIYKLSDSHNELDFKFYLIVKTATIFDVFYNYKWLKINACYYEMNTFSNTLTGPYYFRENDDIEKIKILVDKSLIYIPTKKQTFEPLINKKSA</sequence>
<accession>A0A1B0WMK4</accession>
<proteinExistence type="predicted"/>
<evidence type="ECO:0000313" key="1">
    <source>
        <dbReference type="EMBL" id="ANB41072.1"/>
    </source>
</evidence>
<name>A0A1B0WMK4_9CAUD</name>
<dbReference type="EMBL" id="KU599889">
    <property type="protein sequence ID" value="ANB41072.1"/>
    <property type="molecule type" value="Genomic_DNA"/>
</dbReference>
<dbReference type="RefSeq" id="YP_009321864.1">
    <property type="nucleotide sequence ID" value="NC_031911.1"/>
</dbReference>